<feature type="repeat" description="PPR" evidence="2">
    <location>
        <begin position="378"/>
        <end position="412"/>
    </location>
</feature>
<dbReference type="PANTHER" id="PTHR24015:SF2014">
    <property type="entry name" value="PENTATRICOPEPTIDE REPEAT-CONTAINING PROTEIN"/>
    <property type="match status" value="1"/>
</dbReference>
<keyword evidence="4" id="KW-1185">Reference proteome</keyword>
<feature type="repeat" description="PPR" evidence="2">
    <location>
        <begin position="479"/>
        <end position="513"/>
    </location>
</feature>
<evidence type="ECO:0000256" key="2">
    <source>
        <dbReference type="PROSITE-ProRule" id="PRU00708"/>
    </source>
</evidence>
<keyword evidence="1" id="KW-0677">Repeat</keyword>
<dbReference type="Gene3D" id="1.25.40.10">
    <property type="entry name" value="Tetratricopeptide repeat domain"/>
    <property type="match status" value="5"/>
</dbReference>
<dbReference type="InterPro" id="IPR011990">
    <property type="entry name" value="TPR-like_helical_dom_sf"/>
</dbReference>
<evidence type="ECO:0000256" key="1">
    <source>
        <dbReference type="ARBA" id="ARBA00022737"/>
    </source>
</evidence>
<dbReference type="Pfam" id="PF20431">
    <property type="entry name" value="E_motif"/>
    <property type="match status" value="1"/>
</dbReference>
<dbReference type="Pfam" id="PF01535">
    <property type="entry name" value="PPR"/>
    <property type="match status" value="9"/>
</dbReference>
<dbReference type="Proteomes" id="UP001141806">
    <property type="component" value="Unassembled WGS sequence"/>
</dbReference>
<dbReference type="Pfam" id="PF13041">
    <property type="entry name" value="PPR_2"/>
    <property type="match status" value="1"/>
</dbReference>
<protein>
    <recommendedName>
        <fullName evidence="5">Pentatricopeptide repeat-containing protein</fullName>
    </recommendedName>
</protein>
<feature type="repeat" description="PPR" evidence="2">
    <location>
        <begin position="66"/>
        <end position="96"/>
    </location>
</feature>
<dbReference type="InterPro" id="IPR046848">
    <property type="entry name" value="E_motif"/>
</dbReference>
<dbReference type="GO" id="GO:0003729">
    <property type="term" value="F:mRNA binding"/>
    <property type="evidence" value="ECO:0007669"/>
    <property type="project" value="UniProtKB-ARBA"/>
</dbReference>
<dbReference type="GO" id="GO:0009451">
    <property type="term" value="P:RNA modification"/>
    <property type="evidence" value="ECO:0007669"/>
    <property type="project" value="InterPro"/>
</dbReference>
<dbReference type="AlphaFoldDB" id="A0A9Q0JVU8"/>
<accession>A0A9Q0JVU8</accession>
<gene>
    <name evidence="3" type="ORF">NE237_011432</name>
</gene>
<proteinExistence type="predicted"/>
<dbReference type="FunFam" id="1.25.40.10:FF:000073">
    <property type="entry name" value="Pentatricopeptide repeat-containing protein chloroplastic"/>
    <property type="match status" value="1"/>
</dbReference>
<dbReference type="OrthoDB" id="185373at2759"/>
<dbReference type="NCBIfam" id="TIGR00756">
    <property type="entry name" value="PPR"/>
    <property type="match status" value="4"/>
</dbReference>
<comment type="caution">
    <text evidence="3">The sequence shown here is derived from an EMBL/GenBank/DDBJ whole genome shotgun (WGS) entry which is preliminary data.</text>
</comment>
<sequence length="670" mass="73744">MRIRGLISPLFEACKDGKSVAQLHSYILKNGLIHDSFFVTKLSASYIKCFSLKRAHKLFDETPRPSVYLWNSILRGYSREKQWKTTLHLFLQMLSSTTITATGDVKPDNFTISIALMACTELSAIEMGRAIHGLVKKSKKIGSDMFVGSALIELYVKHGGMDDALQVFDEFPQPDVVLRTSMVTGYQQSGHAEMAISFFSRMVVMEGVSPDPVTLVSVVSAGAQMLNIEVGRCVHGFMIRMGFNVHLCLVNSLLNLYAKTGSVNNARNLFMKMPQKDVISWSTMIACYAQNGKASDALDLFNEMIENGFEPNSVTVVGALQACAAACDSKEGRKIHEIAIQKGFEFEVSVSTALVDMYMKCSCLKEAVDLFKRIPKKDVVSWAALIGGFAQNGLANESIGIFHTMLCSETRPDAVTMVKLLTASSEIGNLHQALCLHGFLVTSGFDHKIFVGAALIELYSKCGSIDDAIRVFEGINDRDVIVWSSMIAGYGIHGLGREALETFDRLIETTFLRPNRVTFLSVLSACSHSGLVGEGIKIFDKMVHECRINPSLEHYSVMVDLLGRTGELEKALQLIDQMPEPAGPHVWGALLGACRLHHNVKIGEIAAKNLLRLDPDHVGYYALLCNIYAADGKWHNAAAIRTLIKEKGLKKMPGYSSIDIGKELHPFLAV</sequence>
<dbReference type="InterPro" id="IPR002885">
    <property type="entry name" value="PPR_rpt"/>
</dbReference>
<dbReference type="PANTHER" id="PTHR24015">
    <property type="entry name" value="OS07G0578800 PROTEIN-RELATED"/>
    <property type="match status" value="1"/>
</dbReference>
<feature type="repeat" description="PPR" evidence="2">
    <location>
        <begin position="277"/>
        <end position="311"/>
    </location>
</feature>
<evidence type="ECO:0000313" key="3">
    <source>
        <dbReference type="EMBL" id="KAJ4954649.1"/>
    </source>
</evidence>
<evidence type="ECO:0000313" key="4">
    <source>
        <dbReference type="Proteomes" id="UP001141806"/>
    </source>
</evidence>
<dbReference type="PROSITE" id="PS51375">
    <property type="entry name" value="PPR"/>
    <property type="match status" value="4"/>
</dbReference>
<organism evidence="3 4">
    <name type="scientific">Protea cynaroides</name>
    <dbReference type="NCBI Taxonomy" id="273540"/>
    <lineage>
        <taxon>Eukaryota</taxon>
        <taxon>Viridiplantae</taxon>
        <taxon>Streptophyta</taxon>
        <taxon>Embryophyta</taxon>
        <taxon>Tracheophyta</taxon>
        <taxon>Spermatophyta</taxon>
        <taxon>Magnoliopsida</taxon>
        <taxon>Proteales</taxon>
        <taxon>Proteaceae</taxon>
        <taxon>Protea</taxon>
    </lineage>
</organism>
<evidence type="ECO:0008006" key="5">
    <source>
        <dbReference type="Google" id="ProtNLM"/>
    </source>
</evidence>
<dbReference type="FunFam" id="1.25.40.10:FF:000090">
    <property type="entry name" value="Pentatricopeptide repeat-containing protein, chloroplastic"/>
    <property type="match status" value="1"/>
</dbReference>
<reference evidence="3" key="1">
    <citation type="journal article" date="2023" name="Plant J.">
        <title>The genome of the king protea, Protea cynaroides.</title>
        <authorList>
            <person name="Chang J."/>
            <person name="Duong T.A."/>
            <person name="Schoeman C."/>
            <person name="Ma X."/>
            <person name="Roodt D."/>
            <person name="Barker N."/>
            <person name="Li Z."/>
            <person name="Van de Peer Y."/>
            <person name="Mizrachi E."/>
        </authorList>
    </citation>
    <scope>NUCLEOTIDE SEQUENCE</scope>
    <source>
        <tissue evidence="3">Young leaves</tissue>
    </source>
</reference>
<dbReference type="EMBL" id="JAMYWD010000011">
    <property type="protein sequence ID" value="KAJ4954649.1"/>
    <property type="molecule type" value="Genomic_DNA"/>
</dbReference>
<dbReference type="FunFam" id="1.25.40.10:FF:000436">
    <property type="entry name" value="Pentatricopeptide repeat-containing protein At5g39350 family"/>
    <property type="match status" value="1"/>
</dbReference>
<dbReference type="InterPro" id="IPR046960">
    <property type="entry name" value="PPR_At4g14850-like_plant"/>
</dbReference>
<name>A0A9Q0JVU8_9MAGN</name>
<dbReference type="SUPFAM" id="SSF48452">
    <property type="entry name" value="TPR-like"/>
    <property type="match status" value="1"/>
</dbReference>